<evidence type="ECO:0000256" key="3">
    <source>
        <dbReference type="ARBA" id="ARBA00022660"/>
    </source>
</evidence>
<dbReference type="PRINTS" id="PR02042">
    <property type="entry name" value="CCSMST1"/>
</dbReference>
<evidence type="ECO:0000313" key="14">
    <source>
        <dbReference type="Proteomes" id="UP000694565"/>
    </source>
</evidence>
<proteinExistence type="inferred from homology"/>
<keyword evidence="5" id="KW-0732">Signal</keyword>
<dbReference type="AlphaFoldDB" id="A0A8C2XJ86"/>
<dbReference type="Ensembl" id="ENSCLMT00005019249.1">
    <property type="protein sequence ID" value="ENSCLMP00005018238.1"/>
    <property type="gene ID" value="ENSCLMG00005009255.1"/>
</dbReference>
<keyword evidence="4 12" id="KW-0812">Transmembrane</keyword>
<evidence type="ECO:0000256" key="12">
    <source>
        <dbReference type="SAM" id="Phobius"/>
    </source>
</evidence>
<accession>A0A8C2XJ86</accession>
<keyword evidence="7" id="KW-0249">Electron transport</keyword>
<dbReference type="GeneTree" id="ENSGT00510000049652"/>
<dbReference type="InterPro" id="IPR029160">
    <property type="entry name" value="UQCC4"/>
</dbReference>
<keyword evidence="9" id="KW-0496">Mitochondrion</keyword>
<keyword evidence="3" id="KW-0679">Respiratory chain</keyword>
<evidence type="ECO:0000313" key="13">
    <source>
        <dbReference type="Ensembl" id="ENSCLMP00005018238.1"/>
    </source>
</evidence>
<sequence>RLYFCFVSRVNSVRSLALSSQASAESKDGDKEVNNVPIKFSTSKASHRSWKVDRSMGSQYERPWWKVLPISLFFTGIILWCAFRGQTDMDKQLEKQLFEHLPGLLPDEKEEAQTK</sequence>
<comment type="subcellular location">
    <subcellularLocation>
        <location evidence="1">Mitochondrion inner membrane</location>
        <topology evidence="1">Single-pass membrane protein</topology>
    </subcellularLocation>
</comment>
<dbReference type="InterPro" id="IPR023248">
    <property type="entry name" value="UQCC4_vert"/>
</dbReference>
<evidence type="ECO:0000256" key="5">
    <source>
        <dbReference type="ARBA" id="ARBA00022729"/>
    </source>
</evidence>
<protein>
    <submittedName>
        <fullName evidence="13">Ubiquinol-cytochrome c reductase complex assembly factor 4</fullName>
    </submittedName>
</protein>
<comment type="similarity">
    <text evidence="11">Belongs to the UQCC4 family.</text>
</comment>
<keyword evidence="6" id="KW-0999">Mitochondrion inner membrane</keyword>
<dbReference type="Proteomes" id="UP000694565">
    <property type="component" value="Unplaced"/>
</dbReference>
<organism evidence="13 14">
    <name type="scientific">Cyclopterus lumpus</name>
    <name type="common">Lumpsucker</name>
    <dbReference type="NCBI Taxonomy" id="8103"/>
    <lineage>
        <taxon>Eukaryota</taxon>
        <taxon>Metazoa</taxon>
        <taxon>Chordata</taxon>
        <taxon>Craniata</taxon>
        <taxon>Vertebrata</taxon>
        <taxon>Euteleostomi</taxon>
        <taxon>Actinopterygii</taxon>
        <taxon>Neopterygii</taxon>
        <taxon>Teleostei</taxon>
        <taxon>Neoteleostei</taxon>
        <taxon>Acanthomorphata</taxon>
        <taxon>Eupercaria</taxon>
        <taxon>Perciformes</taxon>
        <taxon>Cottioidei</taxon>
        <taxon>Cottales</taxon>
        <taxon>Cyclopteridae</taxon>
        <taxon>Cyclopterus</taxon>
    </lineage>
</organism>
<dbReference type="PANTHER" id="PTHR35268:SF1">
    <property type="entry name" value="UBIQUINOL-CYTOCHROME-C REDUCTASE COMPLEX ASSEMBLY FACTOR 4"/>
    <property type="match status" value="1"/>
</dbReference>
<evidence type="ECO:0000256" key="11">
    <source>
        <dbReference type="ARBA" id="ARBA00034713"/>
    </source>
</evidence>
<keyword evidence="10 12" id="KW-0472">Membrane</keyword>
<evidence type="ECO:0000256" key="4">
    <source>
        <dbReference type="ARBA" id="ARBA00022692"/>
    </source>
</evidence>
<evidence type="ECO:0000256" key="10">
    <source>
        <dbReference type="ARBA" id="ARBA00023136"/>
    </source>
</evidence>
<dbReference type="PANTHER" id="PTHR35268">
    <property type="entry name" value="PROTEIN CCSMST1"/>
    <property type="match status" value="1"/>
</dbReference>
<feature type="transmembrane region" description="Helical" evidence="12">
    <location>
        <begin position="64"/>
        <end position="83"/>
    </location>
</feature>
<name>A0A8C2XJ86_CYCLU</name>
<dbReference type="Pfam" id="PF15013">
    <property type="entry name" value="CCSMST1"/>
    <property type="match status" value="1"/>
</dbReference>
<evidence type="ECO:0000256" key="7">
    <source>
        <dbReference type="ARBA" id="ARBA00022982"/>
    </source>
</evidence>
<evidence type="ECO:0000256" key="2">
    <source>
        <dbReference type="ARBA" id="ARBA00022448"/>
    </source>
</evidence>
<evidence type="ECO:0000256" key="6">
    <source>
        <dbReference type="ARBA" id="ARBA00022792"/>
    </source>
</evidence>
<reference evidence="13" key="2">
    <citation type="submission" date="2025-09" db="UniProtKB">
        <authorList>
            <consortium name="Ensembl"/>
        </authorList>
    </citation>
    <scope>IDENTIFICATION</scope>
</reference>
<reference evidence="13" key="1">
    <citation type="submission" date="2025-08" db="UniProtKB">
        <authorList>
            <consortium name="Ensembl"/>
        </authorList>
    </citation>
    <scope>IDENTIFICATION</scope>
</reference>
<keyword evidence="14" id="KW-1185">Reference proteome</keyword>
<keyword evidence="8 12" id="KW-1133">Transmembrane helix</keyword>
<evidence type="ECO:0000256" key="9">
    <source>
        <dbReference type="ARBA" id="ARBA00023128"/>
    </source>
</evidence>
<evidence type="ECO:0000256" key="8">
    <source>
        <dbReference type="ARBA" id="ARBA00022989"/>
    </source>
</evidence>
<dbReference type="GO" id="GO:0005743">
    <property type="term" value="C:mitochondrial inner membrane"/>
    <property type="evidence" value="ECO:0007669"/>
    <property type="project" value="UniProtKB-SubCell"/>
</dbReference>
<evidence type="ECO:0000256" key="1">
    <source>
        <dbReference type="ARBA" id="ARBA00004434"/>
    </source>
</evidence>
<keyword evidence="2" id="KW-0813">Transport</keyword>